<name>A0A1Y3APY1_EURMA</name>
<proteinExistence type="predicted"/>
<evidence type="ECO:0000313" key="2">
    <source>
        <dbReference type="EMBL" id="OTF70511.1"/>
    </source>
</evidence>
<protein>
    <submittedName>
        <fullName evidence="2">Uncharacterized protein</fullName>
    </submittedName>
</protein>
<dbReference type="InterPro" id="IPR036259">
    <property type="entry name" value="MFS_trans_sf"/>
</dbReference>
<gene>
    <name evidence="2" type="ORF">BLA29_012267</name>
</gene>
<keyword evidence="1" id="KW-0472">Membrane</keyword>
<feature type="transmembrane region" description="Helical" evidence="1">
    <location>
        <begin position="53"/>
        <end position="75"/>
    </location>
</feature>
<reference evidence="2 3" key="1">
    <citation type="submission" date="2017-03" db="EMBL/GenBank/DDBJ databases">
        <title>Genome Survey of Euroglyphus maynei.</title>
        <authorList>
            <person name="Arlian L.G."/>
            <person name="Morgan M.S."/>
            <person name="Rider S.D."/>
        </authorList>
    </citation>
    <scope>NUCLEOTIDE SEQUENCE [LARGE SCALE GENOMIC DNA]</scope>
    <source>
        <strain evidence="2">Arlian Lab</strain>
        <tissue evidence="2">Whole body</tissue>
    </source>
</reference>
<evidence type="ECO:0000256" key="1">
    <source>
        <dbReference type="SAM" id="Phobius"/>
    </source>
</evidence>
<keyword evidence="1" id="KW-1133">Transmembrane helix</keyword>
<dbReference type="AlphaFoldDB" id="A0A1Y3APY1"/>
<dbReference type="Gene3D" id="1.20.1250.20">
    <property type="entry name" value="MFS general substrate transporter like domains"/>
    <property type="match status" value="1"/>
</dbReference>
<feature type="transmembrane region" description="Helical" evidence="1">
    <location>
        <begin position="20"/>
        <end position="41"/>
    </location>
</feature>
<keyword evidence="1" id="KW-0812">Transmembrane</keyword>
<dbReference type="EMBL" id="MUJZ01065372">
    <property type="protein sequence ID" value="OTF70511.1"/>
    <property type="molecule type" value="Genomic_DNA"/>
</dbReference>
<keyword evidence="3" id="KW-1185">Reference proteome</keyword>
<organism evidence="2 3">
    <name type="scientific">Euroglyphus maynei</name>
    <name type="common">Mayne's house dust mite</name>
    <dbReference type="NCBI Taxonomy" id="6958"/>
    <lineage>
        <taxon>Eukaryota</taxon>
        <taxon>Metazoa</taxon>
        <taxon>Ecdysozoa</taxon>
        <taxon>Arthropoda</taxon>
        <taxon>Chelicerata</taxon>
        <taxon>Arachnida</taxon>
        <taxon>Acari</taxon>
        <taxon>Acariformes</taxon>
        <taxon>Sarcoptiformes</taxon>
        <taxon>Astigmata</taxon>
        <taxon>Psoroptidia</taxon>
        <taxon>Analgoidea</taxon>
        <taxon>Pyroglyphidae</taxon>
        <taxon>Pyroglyphinae</taxon>
        <taxon>Euroglyphus</taxon>
    </lineage>
</organism>
<dbReference type="OrthoDB" id="10071041at2759"/>
<dbReference type="Proteomes" id="UP000194236">
    <property type="component" value="Unassembled WGS sequence"/>
</dbReference>
<accession>A0A1Y3APY1</accession>
<comment type="caution">
    <text evidence="2">The sequence shown here is derived from an EMBL/GenBank/DDBJ whole genome shotgun (WGS) entry which is preliminary data.</text>
</comment>
<evidence type="ECO:0000313" key="3">
    <source>
        <dbReference type="Proteomes" id="UP000194236"/>
    </source>
</evidence>
<sequence>MFSVTGLEFSYSQAPKSMKSVIQAAWLFNVTIGNLLVAIIADVKLFPKQSMEFFFFGILMLVDIIIFAVQAYFYVPYKEQQHYDDGHRSRVWSLVSTEGELPRLNPVILDENEYDHNATWTSGTGIKL</sequence>